<dbReference type="InterPro" id="IPR009711">
    <property type="entry name" value="UPF0473"/>
</dbReference>
<dbReference type="EMBL" id="SOEG01000036">
    <property type="protein sequence ID" value="TDX46779.1"/>
    <property type="molecule type" value="Genomic_DNA"/>
</dbReference>
<protein>
    <submittedName>
        <fullName evidence="1">Uncharacterized protein DUF1292</fullName>
    </submittedName>
</protein>
<accession>A0A4V3GX77</accession>
<organism evidence="1 2">
    <name type="scientific">Orenia marismortui</name>
    <dbReference type="NCBI Taxonomy" id="46469"/>
    <lineage>
        <taxon>Bacteria</taxon>
        <taxon>Bacillati</taxon>
        <taxon>Bacillota</taxon>
        <taxon>Clostridia</taxon>
        <taxon>Halanaerobiales</taxon>
        <taxon>Halobacteroidaceae</taxon>
        <taxon>Orenia</taxon>
    </lineage>
</organism>
<dbReference type="Proteomes" id="UP000295832">
    <property type="component" value="Unassembled WGS sequence"/>
</dbReference>
<evidence type="ECO:0000313" key="2">
    <source>
        <dbReference type="Proteomes" id="UP000295832"/>
    </source>
</evidence>
<keyword evidence="2" id="KW-1185">Reference proteome</keyword>
<reference evidence="1 2" key="1">
    <citation type="submission" date="2019-03" db="EMBL/GenBank/DDBJ databases">
        <title>Subsurface microbial communities from deep shales in Ohio and West Virginia, USA.</title>
        <authorList>
            <person name="Wrighton K."/>
        </authorList>
    </citation>
    <scope>NUCLEOTIDE SEQUENCE [LARGE SCALE GENOMIC DNA]</scope>
    <source>
        <strain evidence="1 2">MSL 6dP</strain>
    </source>
</reference>
<comment type="caution">
    <text evidence="1">The sequence shown here is derived from an EMBL/GenBank/DDBJ whole genome shotgun (WGS) entry which is preliminary data.</text>
</comment>
<sequence length="92" mass="10509">MAEKEGKIKIVNEEEGIVILEEYNGEEYRYEIVTVIEIEDIDYLILLPGDNDGDGEGYALKATDDENGKRVYQPVIDEEELAKLQEELAKED</sequence>
<gene>
    <name evidence="1" type="ORF">C7959_13611</name>
</gene>
<name>A0A4V3GX77_9FIRM</name>
<proteinExistence type="predicted"/>
<dbReference type="AlphaFoldDB" id="A0A4V3GX77"/>
<evidence type="ECO:0000313" key="1">
    <source>
        <dbReference type="EMBL" id="TDX46779.1"/>
    </source>
</evidence>
<dbReference type="Pfam" id="PF06949">
    <property type="entry name" value="DUF1292"/>
    <property type="match status" value="1"/>
</dbReference>
<dbReference type="STRING" id="926561.GCA_000379025_02610"/>
<dbReference type="RefSeq" id="WP_134118545.1">
    <property type="nucleotide sequence ID" value="NZ_SOEG01000036.1"/>
</dbReference>